<feature type="compositionally biased region" description="Polar residues" evidence="1">
    <location>
        <begin position="172"/>
        <end position="186"/>
    </location>
</feature>
<gene>
    <name evidence="3" type="ORF">HINF_LOCUS25653</name>
    <name evidence="2" type="ORF">HINF_LOCUS28285</name>
</gene>
<proteinExistence type="predicted"/>
<feature type="compositionally biased region" description="Low complexity" evidence="1">
    <location>
        <begin position="106"/>
        <end position="117"/>
    </location>
</feature>
<evidence type="ECO:0000313" key="4">
    <source>
        <dbReference type="Proteomes" id="UP001642409"/>
    </source>
</evidence>
<comment type="caution">
    <text evidence="2">The sequence shown here is derived from an EMBL/GenBank/DDBJ whole genome shotgun (WGS) entry which is preliminary data.</text>
</comment>
<dbReference type="EMBL" id="CAXDID020000077">
    <property type="protein sequence ID" value="CAL6016746.1"/>
    <property type="molecule type" value="Genomic_DNA"/>
</dbReference>
<reference evidence="3 4" key="2">
    <citation type="submission" date="2024-07" db="EMBL/GenBank/DDBJ databases">
        <authorList>
            <person name="Akdeniz Z."/>
        </authorList>
    </citation>
    <scope>NUCLEOTIDE SEQUENCE [LARGE SCALE GENOMIC DNA]</scope>
</reference>
<dbReference type="AlphaFoldDB" id="A0AA86PSB2"/>
<feature type="region of interest" description="Disordered" evidence="1">
    <location>
        <begin position="329"/>
        <end position="376"/>
    </location>
</feature>
<name>A0AA86PSB2_9EUKA</name>
<evidence type="ECO:0000313" key="3">
    <source>
        <dbReference type="EMBL" id="CAL6016746.1"/>
    </source>
</evidence>
<dbReference type="EMBL" id="CATOUU010000681">
    <property type="protein sequence ID" value="CAI9940640.1"/>
    <property type="molecule type" value="Genomic_DNA"/>
</dbReference>
<accession>A0AA86PSB2</accession>
<reference evidence="2" key="1">
    <citation type="submission" date="2023-06" db="EMBL/GenBank/DDBJ databases">
        <authorList>
            <person name="Kurt Z."/>
        </authorList>
    </citation>
    <scope>NUCLEOTIDE SEQUENCE</scope>
</reference>
<evidence type="ECO:0000313" key="2">
    <source>
        <dbReference type="EMBL" id="CAI9940640.1"/>
    </source>
</evidence>
<organism evidence="2">
    <name type="scientific">Hexamita inflata</name>
    <dbReference type="NCBI Taxonomy" id="28002"/>
    <lineage>
        <taxon>Eukaryota</taxon>
        <taxon>Metamonada</taxon>
        <taxon>Diplomonadida</taxon>
        <taxon>Hexamitidae</taxon>
        <taxon>Hexamitinae</taxon>
        <taxon>Hexamita</taxon>
    </lineage>
</organism>
<keyword evidence="4" id="KW-1185">Reference proteome</keyword>
<protein>
    <submittedName>
        <fullName evidence="3">Hypothetical_protein</fullName>
    </submittedName>
</protein>
<dbReference type="Proteomes" id="UP001642409">
    <property type="component" value="Unassembled WGS sequence"/>
</dbReference>
<evidence type="ECO:0000256" key="1">
    <source>
        <dbReference type="SAM" id="MobiDB-lite"/>
    </source>
</evidence>
<sequence>MKEESVSKVSSELASEYFRQRNSLTKYDLSKEEPAEIQLSLAFRSFSSESASRELKLSFPYQKSRTAPLIRESASIFPRESKIVRILLHQNRNQAAERELSRRTASKPASKTKAAPAQESPRQRNSPHCDPLLQAAPHRSRSRQAASPEQARLHPPTRNAHPNLQPGLHRASPQQKHLSKDTSSVLHSKARNQGKRHTERETTVKCLTGTQPRACSTQYMRLGARKSINTAAADVAQREARLLNEAAAPGSNPGFAAHFYSHCYCPWIQEKSICQAGRVGSAEGFRPRPPASNLAETKFLCAFLAPSAVLGRNIYAHIFTYMHVKCQGGQHSRPKARPGAHSPPEAPARTISPGRQASRAPAEHSRRTRAATRAII</sequence>
<feature type="region of interest" description="Disordered" evidence="1">
    <location>
        <begin position="93"/>
        <end position="202"/>
    </location>
</feature>